<dbReference type="InterPro" id="IPR050833">
    <property type="entry name" value="Poly_Biosynth_Transport"/>
</dbReference>
<dbReference type="GO" id="GO:0005886">
    <property type="term" value="C:plasma membrane"/>
    <property type="evidence" value="ECO:0007669"/>
    <property type="project" value="UniProtKB-SubCell"/>
</dbReference>
<keyword evidence="6 7" id="KW-0472">Membrane</keyword>
<dbReference type="PANTHER" id="PTHR30250:SF10">
    <property type="entry name" value="LIPOPOLYSACCHARIDE BIOSYNTHESIS PROTEIN WZXC"/>
    <property type="match status" value="1"/>
</dbReference>
<dbReference type="AlphaFoldDB" id="A0A6L7GGS8"/>
<feature type="transmembrane region" description="Helical" evidence="7">
    <location>
        <begin position="82"/>
        <end position="102"/>
    </location>
</feature>
<evidence type="ECO:0000256" key="6">
    <source>
        <dbReference type="ARBA" id="ARBA00023136"/>
    </source>
</evidence>
<feature type="transmembrane region" description="Helical" evidence="7">
    <location>
        <begin position="363"/>
        <end position="390"/>
    </location>
</feature>
<feature type="transmembrane region" description="Helical" evidence="7">
    <location>
        <begin position="114"/>
        <end position="137"/>
    </location>
</feature>
<evidence type="ECO:0000256" key="5">
    <source>
        <dbReference type="ARBA" id="ARBA00022989"/>
    </source>
</evidence>
<reference evidence="8 9" key="1">
    <citation type="submission" date="2019-12" db="EMBL/GenBank/DDBJ databases">
        <title>Genomic-based taxomic classification of the family Erythrobacteraceae.</title>
        <authorList>
            <person name="Xu L."/>
        </authorList>
    </citation>
    <scope>NUCLEOTIDE SEQUENCE [LARGE SCALE GENOMIC DNA]</scope>
    <source>
        <strain evidence="8 9">KCTC 52259</strain>
    </source>
</reference>
<feature type="transmembrane region" description="Helical" evidence="7">
    <location>
        <begin position="322"/>
        <end position="342"/>
    </location>
</feature>
<proteinExistence type="inferred from homology"/>
<dbReference type="Proteomes" id="UP000473531">
    <property type="component" value="Unassembled WGS sequence"/>
</dbReference>
<feature type="transmembrane region" description="Helical" evidence="7">
    <location>
        <begin position="14"/>
        <end position="36"/>
    </location>
</feature>
<keyword evidence="5 7" id="KW-1133">Transmembrane helix</keyword>
<evidence type="ECO:0000256" key="7">
    <source>
        <dbReference type="SAM" id="Phobius"/>
    </source>
</evidence>
<keyword evidence="3" id="KW-1003">Cell membrane</keyword>
<evidence type="ECO:0000256" key="3">
    <source>
        <dbReference type="ARBA" id="ARBA00022475"/>
    </source>
</evidence>
<evidence type="ECO:0000256" key="2">
    <source>
        <dbReference type="ARBA" id="ARBA00007430"/>
    </source>
</evidence>
<evidence type="ECO:0000256" key="4">
    <source>
        <dbReference type="ARBA" id="ARBA00022692"/>
    </source>
</evidence>
<evidence type="ECO:0000313" key="8">
    <source>
        <dbReference type="EMBL" id="MXP14676.1"/>
    </source>
</evidence>
<evidence type="ECO:0000313" key="9">
    <source>
        <dbReference type="Proteomes" id="UP000473531"/>
    </source>
</evidence>
<keyword evidence="4 7" id="KW-0812">Transmembrane</keyword>
<accession>A0A6L7GGS8</accession>
<dbReference type="CDD" id="cd13127">
    <property type="entry name" value="MATE_tuaB_like"/>
    <property type="match status" value="1"/>
</dbReference>
<feature type="transmembrane region" description="Helical" evidence="7">
    <location>
        <begin position="149"/>
        <end position="171"/>
    </location>
</feature>
<feature type="transmembrane region" description="Helical" evidence="7">
    <location>
        <begin position="447"/>
        <end position="468"/>
    </location>
</feature>
<gene>
    <name evidence="8" type="ORF">GRI44_07920</name>
</gene>
<evidence type="ECO:0000256" key="1">
    <source>
        <dbReference type="ARBA" id="ARBA00004651"/>
    </source>
</evidence>
<feature type="transmembrane region" description="Helical" evidence="7">
    <location>
        <begin position="410"/>
        <end position="435"/>
    </location>
</feature>
<organism evidence="8 9">
    <name type="scientific">Allopontixanthobacter confluentis</name>
    <dbReference type="NCBI Taxonomy" id="1849021"/>
    <lineage>
        <taxon>Bacteria</taxon>
        <taxon>Pseudomonadati</taxon>
        <taxon>Pseudomonadota</taxon>
        <taxon>Alphaproteobacteria</taxon>
        <taxon>Sphingomonadales</taxon>
        <taxon>Erythrobacteraceae</taxon>
        <taxon>Allopontixanthobacter</taxon>
    </lineage>
</organism>
<protein>
    <submittedName>
        <fullName evidence="8">Oligosaccharide flippase family protein</fullName>
    </submittedName>
</protein>
<comment type="caution">
    <text evidence="8">The sequence shown here is derived from an EMBL/GenBank/DDBJ whole genome shotgun (WGS) entry which is preliminary data.</text>
</comment>
<dbReference type="Pfam" id="PF13440">
    <property type="entry name" value="Polysacc_synt_3"/>
    <property type="match status" value="1"/>
</dbReference>
<dbReference type="OrthoDB" id="9770347at2"/>
<comment type="subcellular location">
    <subcellularLocation>
        <location evidence="1">Cell membrane</location>
        <topology evidence="1">Multi-pass membrane protein</topology>
    </subcellularLocation>
</comment>
<dbReference type="RefSeq" id="WP_160600954.1">
    <property type="nucleotide sequence ID" value="NZ_WTYU01000001.1"/>
</dbReference>
<name>A0A6L7GGS8_9SPHN</name>
<dbReference type="EMBL" id="WTYU01000001">
    <property type="protein sequence ID" value="MXP14676.1"/>
    <property type="molecule type" value="Genomic_DNA"/>
</dbReference>
<dbReference type="PANTHER" id="PTHR30250">
    <property type="entry name" value="PST FAMILY PREDICTED COLANIC ACID TRANSPORTER"/>
    <property type="match status" value="1"/>
</dbReference>
<keyword evidence="9" id="KW-1185">Reference proteome</keyword>
<sequence length="494" mass="53101">MKKGSLTEEAVDGMAWQVLAIAANMVLRAAVLILLARTISAREFGIIAAATVVTSVANQFSQIGISRAVVQRLVLTRDHIQASSAISLYTGLAAATGIYFTAEPVSAVFRIPELVPFIRFLSLTLLFSSLAAVPGALIQRARRFRVLGLVELGSFVFGFGFVALPLALLGFGAWSLAWAYMAQVSSRMLTLHILARPKLGLWAKPQVARELIHVGYAFSLGQVGNFVALQIDYFIVGRWLGAEALGFYNRAYQFLMLPAQLFGRAASTVLLPSMSSIQDQPERVAAAFQRAIGVIAMVTIPVSGILIILAPETVHFLLGKRWDAMVAPFQILVASLLFRTSYKISDSVVQAMGSMYQRAWRQWVYAGLVASGAYAGSAYGVAGVAAGVGLAVMANFLLMFDLVRRITGLAVMPVVIVHLRHLAMSMLLVGPVWVAVHLARRAALGDLPVLLAGGGAALAAGSVLWFALRPALGDDGVWLQKLISAKLQRLRPDK</sequence>
<feature type="transmembrane region" description="Helical" evidence="7">
    <location>
        <begin position="291"/>
        <end position="310"/>
    </location>
</feature>
<comment type="similarity">
    <text evidence="2">Belongs to the polysaccharide synthase family.</text>
</comment>